<name>A0A8H7U796_9FUNG</name>
<dbReference type="PANTHER" id="PTHR14742">
    <property type="entry name" value="RIBONUCLEASE P SUBUNIT P21"/>
    <property type="match status" value="1"/>
</dbReference>
<reference evidence="2" key="1">
    <citation type="submission" date="2020-12" db="EMBL/GenBank/DDBJ databases">
        <title>Metabolic potential, ecology and presence of endohyphal bacteria is reflected in genomic diversity of Mucoromycotina.</title>
        <authorList>
            <person name="Muszewska A."/>
            <person name="Okrasinska A."/>
            <person name="Steczkiewicz K."/>
            <person name="Drgas O."/>
            <person name="Orlowska M."/>
            <person name="Perlinska-Lenart U."/>
            <person name="Aleksandrzak-Piekarczyk T."/>
            <person name="Szatraj K."/>
            <person name="Zielenkiewicz U."/>
            <person name="Pilsyk S."/>
            <person name="Malc E."/>
            <person name="Mieczkowski P."/>
            <person name="Kruszewska J.S."/>
            <person name="Biernat P."/>
            <person name="Pawlowska J."/>
        </authorList>
    </citation>
    <scope>NUCLEOTIDE SEQUENCE</scope>
    <source>
        <strain evidence="2">WA0000051536</strain>
    </source>
</reference>
<gene>
    <name evidence="2" type="ORF">INT44_007162</name>
</gene>
<dbReference type="EMBL" id="JAEPRA010000018">
    <property type="protein sequence ID" value="KAG2173571.1"/>
    <property type="molecule type" value="Genomic_DNA"/>
</dbReference>
<accession>A0A8H7U796</accession>
<evidence type="ECO:0000313" key="3">
    <source>
        <dbReference type="Proteomes" id="UP000612746"/>
    </source>
</evidence>
<dbReference type="AlphaFoldDB" id="A0A8H7U796"/>
<protein>
    <submittedName>
        <fullName evidence="2">Uncharacterized protein</fullName>
    </submittedName>
</protein>
<dbReference type="PANTHER" id="PTHR14742:SF3">
    <property type="entry name" value="RIBONUCLEASE MRP PROTEIN SUBUNIT SNM1"/>
    <property type="match status" value="1"/>
</dbReference>
<keyword evidence="3" id="KW-1185">Reference proteome</keyword>
<organism evidence="2 3">
    <name type="scientific">Umbelopsis vinacea</name>
    <dbReference type="NCBI Taxonomy" id="44442"/>
    <lineage>
        <taxon>Eukaryota</taxon>
        <taxon>Fungi</taxon>
        <taxon>Fungi incertae sedis</taxon>
        <taxon>Mucoromycota</taxon>
        <taxon>Mucoromycotina</taxon>
        <taxon>Umbelopsidomycetes</taxon>
        <taxon>Umbelopsidales</taxon>
        <taxon>Umbelopsidaceae</taxon>
        <taxon>Umbelopsis</taxon>
    </lineage>
</organism>
<dbReference type="Pfam" id="PF04032">
    <property type="entry name" value="Rpr2"/>
    <property type="match status" value="1"/>
</dbReference>
<evidence type="ECO:0000313" key="2">
    <source>
        <dbReference type="EMBL" id="KAG2173571.1"/>
    </source>
</evidence>
<dbReference type="OrthoDB" id="438080at2759"/>
<dbReference type="Proteomes" id="UP000612746">
    <property type="component" value="Unassembled WGS sequence"/>
</dbReference>
<dbReference type="GO" id="GO:0008033">
    <property type="term" value="P:tRNA processing"/>
    <property type="evidence" value="ECO:0007669"/>
    <property type="project" value="TreeGrafter"/>
</dbReference>
<dbReference type="GO" id="GO:0005655">
    <property type="term" value="C:nucleolar ribonuclease P complex"/>
    <property type="evidence" value="ECO:0007669"/>
    <property type="project" value="TreeGrafter"/>
</dbReference>
<dbReference type="InterPro" id="IPR007175">
    <property type="entry name" value="Rpr2/Snm1/Rpp21"/>
</dbReference>
<proteinExistence type="predicted"/>
<feature type="region of interest" description="Disordered" evidence="1">
    <location>
        <begin position="148"/>
        <end position="170"/>
    </location>
</feature>
<evidence type="ECO:0000256" key="1">
    <source>
        <dbReference type="SAM" id="MobiDB-lite"/>
    </source>
</evidence>
<feature type="compositionally biased region" description="Low complexity" evidence="1">
    <location>
        <begin position="154"/>
        <end position="170"/>
    </location>
</feature>
<comment type="caution">
    <text evidence="2">The sequence shown here is derived from an EMBL/GenBank/DDBJ whole genome shotgun (WGS) entry which is preliminary data.</text>
</comment>
<sequence>MAASQAVQAKLSFLFKAANTQFASCPELSNFYLHQFQKTADHANVPLADAVQRLCCARCGALFVAGINCKVRINSIDASKRRKTPGRCRNRVRITCHACRHPTVTNGSTTTLLKAVASPGLSVSVAPPVDVPTGKKTKKKKLDLQAMLNQKKAPSPSSSSFGLDDFLSSL</sequence>